<proteinExistence type="predicted"/>
<keyword evidence="3" id="KW-1185">Reference proteome</keyword>
<dbReference type="RefSeq" id="WP_126355664.1">
    <property type="nucleotide sequence ID" value="NZ_LR134201.1"/>
</dbReference>
<gene>
    <name evidence="2" type="ORF">NCTC11466_01522</name>
</gene>
<accession>A0A447V0G1</accession>
<protein>
    <submittedName>
        <fullName evidence="2">Rhamnosyltransferase</fullName>
    </submittedName>
</protein>
<evidence type="ECO:0000313" key="3">
    <source>
        <dbReference type="Proteomes" id="UP000274122"/>
    </source>
</evidence>
<feature type="domain" description="Glycosyltransferase 2-like" evidence="1">
    <location>
        <begin position="18"/>
        <end position="105"/>
    </location>
</feature>
<organism evidence="2 3">
    <name type="scientific">Cedecea lapagei</name>
    <dbReference type="NCBI Taxonomy" id="158823"/>
    <lineage>
        <taxon>Bacteria</taxon>
        <taxon>Pseudomonadati</taxon>
        <taxon>Pseudomonadota</taxon>
        <taxon>Gammaproteobacteria</taxon>
        <taxon>Enterobacterales</taxon>
        <taxon>Enterobacteriaceae</taxon>
        <taxon>Cedecea</taxon>
    </lineage>
</organism>
<dbReference type="OrthoDB" id="1351873at2"/>
<dbReference type="InterPro" id="IPR029044">
    <property type="entry name" value="Nucleotide-diphossugar_trans"/>
</dbReference>
<keyword evidence="2" id="KW-0808">Transferase</keyword>
<dbReference type="Proteomes" id="UP000274122">
    <property type="component" value="Chromosome"/>
</dbReference>
<dbReference type="Pfam" id="PF00535">
    <property type="entry name" value="Glycos_transf_2"/>
    <property type="match status" value="1"/>
</dbReference>
<dbReference type="GO" id="GO:0016740">
    <property type="term" value="F:transferase activity"/>
    <property type="evidence" value="ECO:0007669"/>
    <property type="project" value="UniProtKB-KW"/>
</dbReference>
<reference evidence="2 3" key="1">
    <citation type="submission" date="2018-12" db="EMBL/GenBank/DDBJ databases">
        <authorList>
            <consortium name="Pathogen Informatics"/>
        </authorList>
    </citation>
    <scope>NUCLEOTIDE SEQUENCE [LARGE SCALE GENOMIC DNA]</scope>
    <source>
        <strain evidence="2 3">NCTC11466</strain>
    </source>
</reference>
<dbReference type="AlphaFoldDB" id="A0A447V0G1"/>
<evidence type="ECO:0000259" key="1">
    <source>
        <dbReference type="Pfam" id="PF00535"/>
    </source>
</evidence>
<name>A0A447V0G1_9ENTR</name>
<dbReference type="KEGG" id="clap:NCTC11466_01522"/>
<dbReference type="EMBL" id="LR134201">
    <property type="protein sequence ID" value="VEB96365.1"/>
    <property type="molecule type" value="Genomic_DNA"/>
</dbReference>
<sequence length="275" mass="31967">MKIMPVVVLYKKQISESESINSILDSDDKDEIKDFFVYNNSPSEYTVPNKYNGANIHVVNDYKNSGVSKAYNEGLSYARKLGYTHVLLLDQDTTFPKHSIDVYKNALAKSPFINLFSPILKTKNEKICSPLRYKCHRGFTVDDFKPGEYSLEHYSPINSGMLINVEAAVNCGGYNEDVYLDFSDFQFIERFKRYNEKFIVVDLVLLQDFSGEETNVSKLLTRFNIYCECAKRCERNGFNDDFIYFMMVFARALKLVVKTRKLTFIKCFYKKYVRG</sequence>
<dbReference type="InterPro" id="IPR001173">
    <property type="entry name" value="Glyco_trans_2-like"/>
</dbReference>
<dbReference type="SUPFAM" id="SSF53448">
    <property type="entry name" value="Nucleotide-diphospho-sugar transferases"/>
    <property type="match status" value="1"/>
</dbReference>
<dbReference type="Gene3D" id="3.90.550.10">
    <property type="entry name" value="Spore Coat Polysaccharide Biosynthesis Protein SpsA, Chain A"/>
    <property type="match status" value="1"/>
</dbReference>
<evidence type="ECO:0000313" key="2">
    <source>
        <dbReference type="EMBL" id="VEB96365.1"/>
    </source>
</evidence>